<proteinExistence type="predicted"/>
<reference evidence="1 2" key="1">
    <citation type="submission" date="2016-10" db="EMBL/GenBank/DDBJ databases">
        <title>Genome sequence of Streptomyces gilvigriseus MUSC 26.</title>
        <authorList>
            <person name="Lee L.-H."/>
            <person name="Ser H.-L."/>
        </authorList>
    </citation>
    <scope>NUCLEOTIDE SEQUENCE [LARGE SCALE GENOMIC DNA]</scope>
    <source>
        <strain evidence="1 2">MUSC 26</strain>
    </source>
</reference>
<evidence type="ECO:0000313" key="1">
    <source>
        <dbReference type="EMBL" id="OIV36131.1"/>
    </source>
</evidence>
<dbReference type="AlphaFoldDB" id="A0A1J7BBU9"/>
<name>A0A1J7BBU9_9ACTN</name>
<dbReference type="Proteomes" id="UP000243342">
    <property type="component" value="Unassembled WGS sequence"/>
</dbReference>
<comment type="caution">
    <text evidence="1">The sequence shown here is derived from an EMBL/GenBank/DDBJ whole genome shotgun (WGS) entry which is preliminary data.</text>
</comment>
<sequence>MGAMTAIAEVHEMVDSVRELVNVALAGDVDGVGGEEIRREFDKAEAAANALDSKDVKGLPARLQEVSALLEGVADMVEGFDPSVYAKLMADDEDADA</sequence>
<protein>
    <submittedName>
        <fullName evidence="1">Uncharacterized protein</fullName>
    </submittedName>
</protein>
<evidence type="ECO:0000313" key="2">
    <source>
        <dbReference type="Proteomes" id="UP000243342"/>
    </source>
</evidence>
<dbReference type="EMBL" id="MLCF01000113">
    <property type="protein sequence ID" value="OIV36131.1"/>
    <property type="molecule type" value="Genomic_DNA"/>
</dbReference>
<dbReference type="RefSeq" id="WP_071657927.1">
    <property type="nucleotide sequence ID" value="NZ_MLCF01000113.1"/>
</dbReference>
<gene>
    <name evidence="1" type="ORF">BIV57_18000</name>
</gene>
<accession>A0A1J7BBU9</accession>
<organism evidence="1 2">
    <name type="scientific">Mangrovactinospora gilvigrisea</name>
    <dbReference type="NCBI Taxonomy" id="1428644"/>
    <lineage>
        <taxon>Bacteria</taxon>
        <taxon>Bacillati</taxon>
        <taxon>Actinomycetota</taxon>
        <taxon>Actinomycetes</taxon>
        <taxon>Kitasatosporales</taxon>
        <taxon>Streptomycetaceae</taxon>
        <taxon>Mangrovactinospora</taxon>
    </lineage>
</organism>
<keyword evidence="2" id="KW-1185">Reference proteome</keyword>
<dbReference type="STRING" id="1428644.BIV57_18000"/>